<comment type="subcellular location">
    <subcellularLocation>
        <location evidence="2">Cell membrane</location>
        <topology evidence="2">Multi-pass membrane protein</topology>
    </subcellularLocation>
</comment>
<dbReference type="RefSeq" id="WP_002841338.1">
    <property type="nucleotide sequence ID" value="NZ_CP054000.1"/>
</dbReference>
<evidence type="ECO:0000256" key="3">
    <source>
        <dbReference type="ARBA" id="ARBA00010199"/>
    </source>
</evidence>
<dbReference type="GO" id="GO:0005886">
    <property type="term" value="C:plasma membrane"/>
    <property type="evidence" value="ECO:0007669"/>
    <property type="project" value="UniProtKB-SubCell"/>
</dbReference>
<dbReference type="InterPro" id="IPR050222">
    <property type="entry name" value="MATE_MdtK"/>
</dbReference>
<keyword evidence="6" id="KW-0050">Antiport</keyword>
<evidence type="ECO:0000256" key="7">
    <source>
        <dbReference type="ARBA" id="ARBA00022475"/>
    </source>
</evidence>
<organism evidence="13 14">
    <name type="scientific">Finegoldia magna</name>
    <name type="common">Peptostreptococcus magnus</name>
    <dbReference type="NCBI Taxonomy" id="1260"/>
    <lineage>
        <taxon>Bacteria</taxon>
        <taxon>Bacillati</taxon>
        <taxon>Bacillota</taxon>
        <taxon>Tissierellia</taxon>
        <taxon>Tissierellales</taxon>
        <taxon>Peptoniphilaceae</taxon>
        <taxon>Finegoldia</taxon>
    </lineage>
</organism>
<evidence type="ECO:0000256" key="5">
    <source>
        <dbReference type="ARBA" id="ARBA00022448"/>
    </source>
</evidence>
<dbReference type="GO" id="GO:0006811">
    <property type="term" value="P:monoatomic ion transport"/>
    <property type="evidence" value="ECO:0007669"/>
    <property type="project" value="UniProtKB-KW"/>
</dbReference>
<comment type="function">
    <text evidence="1">Multidrug efflux pump.</text>
</comment>
<evidence type="ECO:0000256" key="8">
    <source>
        <dbReference type="ARBA" id="ARBA00022692"/>
    </source>
</evidence>
<evidence type="ECO:0000256" key="4">
    <source>
        <dbReference type="ARBA" id="ARBA00020268"/>
    </source>
</evidence>
<dbReference type="Pfam" id="PF01554">
    <property type="entry name" value="MatE"/>
    <property type="match status" value="2"/>
</dbReference>
<proteinExistence type="inferred from homology"/>
<evidence type="ECO:0000256" key="11">
    <source>
        <dbReference type="ARBA" id="ARBA00023136"/>
    </source>
</evidence>
<dbReference type="NCBIfam" id="TIGR00797">
    <property type="entry name" value="matE"/>
    <property type="match status" value="1"/>
</dbReference>
<dbReference type="GO" id="GO:0015297">
    <property type="term" value="F:antiporter activity"/>
    <property type="evidence" value="ECO:0007669"/>
    <property type="project" value="UniProtKB-KW"/>
</dbReference>
<reference evidence="13 14" key="1">
    <citation type="submission" date="2020-05" db="EMBL/GenBank/DDBJ databases">
        <title>FDA dAtabase for Regulatory Grade micrObial Sequences (FDA-ARGOS): Supporting development and validation of Infectious Disease Dx tests.</title>
        <authorList>
            <person name="Pederson C."/>
            <person name="Tallon L."/>
            <person name="Sadzewicz L."/>
            <person name="Zhao X."/>
            <person name="Vavikolanu K."/>
            <person name="Mehta A."/>
            <person name="Aluvathingal J."/>
            <person name="Nadendla S."/>
            <person name="Myers T."/>
            <person name="Yan Y."/>
            <person name="Sichtig H."/>
        </authorList>
    </citation>
    <scope>NUCLEOTIDE SEQUENCE [LARGE SCALE GENOMIC DNA]</scope>
    <source>
        <strain evidence="13 14">FDAARGOS_764</strain>
    </source>
</reference>
<keyword evidence="11" id="KW-0472">Membrane</keyword>
<dbReference type="CDD" id="cd13138">
    <property type="entry name" value="MATE_yoeA_like"/>
    <property type="match status" value="1"/>
</dbReference>
<evidence type="ECO:0000256" key="6">
    <source>
        <dbReference type="ARBA" id="ARBA00022449"/>
    </source>
</evidence>
<comment type="similarity">
    <text evidence="3">Belongs to the multi antimicrobial extrusion (MATE) (TC 2.A.66.1) family.</text>
</comment>
<dbReference type="AlphaFoldDB" id="A0A233VFD8"/>
<evidence type="ECO:0000256" key="12">
    <source>
        <dbReference type="ARBA" id="ARBA00031636"/>
    </source>
</evidence>
<dbReference type="PANTHER" id="PTHR43298">
    <property type="entry name" value="MULTIDRUG RESISTANCE PROTEIN NORM-RELATED"/>
    <property type="match status" value="1"/>
</dbReference>
<keyword evidence="10" id="KW-0406">Ion transport</keyword>
<keyword evidence="5" id="KW-0813">Transport</keyword>
<keyword evidence="9" id="KW-1133">Transmembrane helix</keyword>
<dbReference type="EMBL" id="CP054000">
    <property type="protein sequence ID" value="QKH79557.1"/>
    <property type="molecule type" value="Genomic_DNA"/>
</dbReference>
<dbReference type="Proteomes" id="UP000502899">
    <property type="component" value="Chromosome"/>
</dbReference>
<dbReference type="InterPro" id="IPR002528">
    <property type="entry name" value="MATE_fam"/>
</dbReference>
<protein>
    <recommendedName>
        <fullName evidence="4">Probable multidrug resistance protein NorM</fullName>
    </recommendedName>
    <alternativeName>
        <fullName evidence="12">Multidrug-efflux transporter</fullName>
    </alternativeName>
</protein>
<gene>
    <name evidence="13" type="ORF">FOC70_03940</name>
</gene>
<keyword evidence="7" id="KW-1003">Cell membrane</keyword>
<evidence type="ECO:0000256" key="2">
    <source>
        <dbReference type="ARBA" id="ARBA00004651"/>
    </source>
</evidence>
<evidence type="ECO:0000313" key="14">
    <source>
        <dbReference type="Proteomes" id="UP000502899"/>
    </source>
</evidence>
<dbReference type="PIRSF" id="PIRSF006603">
    <property type="entry name" value="DinF"/>
    <property type="match status" value="1"/>
</dbReference>
<name>A0A233VFD8_FINMA</name>
<evidence type="ECO:0000256" key="9">
    <source>
        <dbReference type="ARBA" id="ARBA00022989"/>
    </source>
</evidence>
<dbReference type="PANTHER" id="PTHR43298:SF2">
    <property type="entry name" value="FMN_FAD EXPORTER YEEO-RELATED"/>
    <property type="match status" value="1"/>
</dbReference>
<accession>A0A233VFD8</accession>
<dbReference type="GO" id="GO:0042910">
    <property type="term" value="F:xenobiotic transmembrane transporter activity"/>
    <property type="evidence" value="ECO:0007669"/>
    <property type="project" value="InterPro"/>
</dbReference>
<evidence type="ECO:0000256" key="1">
    <source>
        <dbReference type="ARBA" id="ARBA00003408"/>
    </source>
</evidence>
<dbReference type="InterPro" id="IPR048279">
    <property type="entry name" value="MdtK-like"/>
</dbReference>
<keyword evidence="8" id="KW-0812">Transmembrane</keyword>
<evidence type="ECO:0000256" key="10">
    <source>
        <dbReference type="ARBA" id="ARBA00023065"/>
    </source>
</evidence>
<sequence>MGNKKSNIEFITNGNITDVIFKLSIPLMISNLIKTLYGITDGIYVARISSEDYAATSFTWPVLYLFIAVGLGVSVAATSLMSQRLGARKLKDCSIYAVHTLILTTVLGVIFSILGVITAPFIVRWMGATGSFEYKSYIFLAINSVGLLFDMIFFGYQSILNSQGRTKSMTIISTISSVTNVVIDPFFIFDNVLGIPGLNMGLAGAAWATVLSKVLLVVFAVRVVKKESEIEVNFKNFKLDMGIIKHIFSIAIPASLGSSGEAIGFTVLNGFIQSYGTTTLAAFSMGNRLSDIFNQGAIGIGMALTSITGQNIGAGKKERSKSIFKRANIIITFFSLASAIIILLFKDQLLSVFIKDRSDIELWRQASEYMYFSAIITFFMGYFSAINGFFQGVGKTKLTMYLSLARLWALRLPLIMILKSLTNLGSTGIWISMLVSNGLTVLIGFIIYKQGQWER</sequence>
<evidence type="ECO:0000313" key="13">
    <source>
        <dbReference type="EMBL" id="QKH79557.1"/>
    </source>
</evidence>